<proteinExistence type="predicted"/>
<keyword evidence="4 6" id="KW-1133">Transmembrane helix</keyword>
<gene>
    <name evidence="8" type="ORF">PQQ68_09975</name>
</gene>
<feature type="transmembrane region" description="Helical" evidence="6">
    <location>
        <begin position="117"/>
        <end position="139"/>
    </location>
</feature>
<evidence type="ECO:0000256" key="4">
    <source>
        <dbReference type="ARBA" id="ARBA00022989"/>
    </source>
</evidence>
<dbReference type="PANTHER" id="PTHR43791">
    <property type="entry name" value="PERMEASE-RELATED"/>
    <property type="match status" value="1"/>
</dbReference>
<feature type="transmembrane region" description="Helical" evidence="6">
    <location>
        <begin position="347"/>
        <end position="369"/>
    </location>
</feature>
<dbReference type="SUPFAM" id="SSF103473">
    <property type="entry name" value="MFS general substrate transporter"/>
    <property type="match status" value="1"/>
</dbReference>
<dbReference type="InterPro" id="IPR020846">
    <property type="entry name" value="MFS_dom"/>
</dbReference>
<evidence type="ECO:0000313" key="8">
    <source>
        <dbReference type="EMBL" id="MFM0593349.1"/>
    </source>
</evidence>
<feature type="transmembrane region" description="Helical" evidence="6">
    <location>
        <begin position="413"/>
        <end position="433"/>
    </location>
</feature>
<feature type="transmembrane region" description="Helical" evidence="6">
    <location>
        <begin position="322"/>
        <end position="341"/>
    </location>
</feature>
<reference evidence="8 9" key="1">
    <citation type="journal article" date="2024" name="Chem. Sci.">
        <title>Discovery of megapolipeptins by genome mining of a Burkholderiales bacteria collection.</title>
        <authorList>
            <person name="Paulo B.S."/>
            <person name="Recchia M.J.J."/>
            <person name="Lee S."/>
            <person name="Fergusson C.H."/>
            <person name="Romanowski S.B."/>
            <person name="Hernandez A."/>
            <person name="Krull N."/>
            <person name="Liu D.Y."/>
            <person name="Cavanagh H."/>
            <person name="Bos A."/>
            <person name="Gray C.A."/>
            <person name="Murphy B.T."/>
            <person name="Linington R.G."/>
            <person name="Eustaquio A.S."/>
        </authorList>
    </citation>
    <scope>NUCLEOTIDE SEQUENCE [LARGE SCALE GENOMIC DNA]</scope>
    <source>
        <strain evidence="8 9">RL17-335-BIF-A</strain>
    </source>
</reference>
<keyword evidence="9" id="KW-1185">Reference proteome</keyword>
<dbReference type="Proteomes" id="UP001629367">
    <property type="component" value="Unassembled WGS sequence"/>
</dbReference>
<sequence length="444" mass="48850">MQAEISLNQQERCDLVDKLYNRVTWRIISLLFLCYIAAYLDRINIGFAQAAIRRDLQFSGTAFSLGASVFFIGYFLFEVPSNLYLEKIGTRKTLSRIMILWGLVSAATTFVRTPTDFYVMRFLLGVAEAGFFPGVLLYLTYWYPSVRRARIVALFMLPVAFAGLIGAPVSGLIMQFFEGVNGWHGWQWMFLIEAIPSIVLGFAVLKYVDDKPRNATRWLTQREIELLESELAKDVKPSPTRKQGMWKSLLTDWRVYVLLLGYCSLNASVIGIGVWMPQILRDASHDTSSVYLGLITAVPYASGGVAMVLFGILSDRFAERRLYCVSLLALTGTGFVLAGLATQNLPVLLLSLSVVMIGNLSAFPVFWALTTHHFRSNTAALGVAFVSSLGQIGAFASPLIINGSKSMTGSVSGGLDVIAALLLVAAAAIFLSFRTRDAGHAVTL</sequence>
<protein>
    <submittedName>
        <fullName evidence="8">MFS transporter</fullName>
    </submittedName>
</protein>
<organism evidence="8 9">
    <name type="scientific">Paraburkholderia dilworthii</name>
    <dbReference type="NCBI Taxonomy" id="948106"/>
    <lineage>
        <taxon>Bacteria</taxon>
        <taxon>Pseudomonadati</taxon>
        <taxon>Pseudomonadota</taxon>
        <taxon>Betaproteobacteria</taxon>
        <taxon>Burkholderiales</taxon>
        <taxon>Burkholderiaceae</taxon>
        <taxon>Paraburkholderia</taxon>
    </lineage>
</organism>
<evidence type="ECO:0000256" key="1">
    <source>
        <dbReference type="ARBA" id="ARBA00004141"/>
    </source>
</evidence>
<dbReference type="Pfam" id="PF07690">
    <property type="entry name" value="MFS_1"/>
    <property type="match status" value="1"/>
</dbReference>
<keyword evidence="3 6" id="KW-0812">Transmembrane</keyword>
<evidence type="ECO:0000256" key="5">
    <source>
        <dbReference type="ARBA" id="ARBA00023136"/>
    </source>
</evidence>
<keyword evidence="2" id="KW-0813">Transport</keyword>
<dbReference type="CDD" id="cd17319">
    <property type="entry name" value="MFS_ExuT_GudP_like"/>
    <property type="match status" value="1"/>
</dbReference>
<accession>A0ABW9D3F7</accession>
<feature type="domain" description="Major facilitator superfamily (MFS) profile" evidence="7">
    <location>
        <begin position="27"/>
        <end position="437"/>
    </location>
</feature>
<feature type="transmembrane region" description="Helical" evidence="6">
    <location>
        <begin position="288"/>
        <end position="310"/>
    </location>
</feature>
<evidence type="ECO:0000256" key="2">
    <source>
        <dbReference type="ARBA" id="ARBA00022448"/>
    </source>
</evidence>
<feature type="transmembrane region" description="Helical" evidence="6">
    <location>
        <begin position="381"/>
        <end position="401"/>
    </location>
</feature>
<feature type="transmembrane region" description="Helical" evidence="6">
    <location>
        <begin position="60"/>
        <end position="81"/>
    </location>
</feature>
<feature type="transmembrane region" description="Helical" evidence="6">
    <location>
        <begin position="255"/>
        <end position="276"/>
    </location>
</feature>
<dbReference type="EMBL" id="JAQQBZ010000005">
    <property type="protein sequence ID" value="MFM0593349.1"/>
    <property type="molecule type" value="Genomic_DNA"/>
</dbReference>
<evidence type="ECO:0000313" key="9">
    <source>
        <dbReference type="Proteomes" id="UP001629367"/>
    </source>
</evidence>
<evidence type="ECO:0000256" key="6">
    <source>
        <dbReference type="SAM" id="Phobius"/>
    </source>
</evidence>
<evidence type="ECO:0000256" key="3">
    <source>
        <dbReference type="ARBA" id="ARBA00022692"/>
    </source>
</evidence>
<comment type="caution">
    <text evidence="8">The sequence shown here is derived from an EMBL/GenBank/DDBJ whole genome shotgun (WGS) entry which is preliminary data.</text>
</comment>
<dbReference type="InterPro" id="IPR036259">
    <property type="entry name" value="MFS_trans_sf"/>
</dbReference>
<evidence type="ECO:0000259" key="7">
    <source>
        <dbReference type="PROSITE" id="PS50850"/>
    </source>
</evidence>
<name>A0ABW9D3F7_9BURK</name>
<feature type="transmembrane region" description="Helical" evidence="6">
    <location>
        <begin position="186"/>
        <end position="208"/>
    </location>
</feature>
<dbReference type="Gene3D" id="1.20.1250.20">
    <property type="entry name" value="MFS general substrate transporter like domains"/>
    <property type="match status" value="2"/>
</dbReference>
<feature type="transmembrane region" description="Helical" evidence="6">
    <location>
        <begin position="151"/>
        <end position="174"/>
    </location>
</feature>
<dbReference type="RefSeq" id="WP_408211305.1">
    <property type="nucleotide sequence ID" value="NZ_JAQQBZ010000005.1"/>
</dbReference>
<comment type="subcellular location">
    <subcellularLocation>
        <location evidence="1">Membrane</location>
        <topology evidence="1">Multi-pass membrane protein</topology>
    </subcellularLocation>
</comment>
<keyword evidence="5 6" id="KW-0472">Membrane</keyword>
<feature type="transmembrane region" description="Helical" evidence="6">
    <location>
        <begin position="23"/>
        <end position="40"/>
    </location>
</feature>
<dbReference type="PANTHER" id="PTHR43791:SF36">
    <property type="entry name" value="TRANSPORTER, PUTATIVE (AFU_ORTHOLOGUE AFUA_6G08340)-RELATED"/>
    <property type="match status" value="1"/>
</dbReference>
<dbReference type="PROSITE" id="PS50850">
    <property type="entry name" value="MFS"/>
    <property type="match status" value="1"/>
</dbReference>
<dbReference type="InterPro" id="IPR011701">
    <property type="entry name" value="MFS"/>
</dbReference>